<feature type="region of interest" description="Disordered" evidence="5">
    <location>
        <begin position="1"/>
        <end position="21"/>
    </location>
</feature>
<feature type="compositionally biased region" description="Polar residues" evidence="5">
    <location>
        <begin position="285"/>
        <end position="296"/>
    </location>
</feature>
<feature type="compositionally biased region" description="Polar residues" evidence="5">
    <location>
        <begin position="885"/>
        <end position="900"/>
    </location>
</feature>
<sequence>MTLSEILAMSQAAQKGEKDRLARARTPLGKGCSPPEGDKHLSALASETSCSKACGGVPERSRNNFIGRLNSPTSRPPPVGPVARSGRAQFVDNSAPTTYKKAQNPVLRNRHLELLSLKAKEKQATFPPSTGAGALKKRPQNYMKPLTGSIQGSQSAHRATAQAVQIKSGHSTPLDSELSHPRQPSWPPSAEAGTPGGPRLQPLQRSPRVTEAPLPSSDSLVLRSFDSDTGGDSHIQPLESTAPLLLTTPRKLLLPPSSGQTQTVSPPQDLCHSTSLGVLSSYSAHSLESGTSTRGHPTTSATTPAPSEQLVGSSAGKNSRGASRSTSARKSRASGRKLKKVESGKATGKGTVPKTFSTTVTRVSTNIITTITTTTTTHTEGTTKTVQTVTETNTEDTRSGQVTTECTTSKALIIPHDEAGDTSTNTSNRSTPSYSSSTRVSNSSRVSSSPDPFRKSAPKANSERAPGTAPTASSIAAVPKYPVPKPVPPHSNTRLCETPAHRSRMQRSPEAAPSTAAPVASVSPVVARDKPPLTKTPVRQAASPSKAKRNTTGMAHWDLARSLARRRKGDFMRMGSCFAGVTFEEDIDVRDLTGPNRYIGQSLSRPSLQARLWPSNYKECRDAFLESSRTENPQFRYAHPVAKHELQRFYLDTEHLELAQKILDSVMEDYKTEAAYKAALGDKEDAAMTPEQLVKSAEAYLKKSTGPLKDAIVNRLSIHFKRKNGGTGTISVRGSTLNVPLPVTLTASRAEAVWAHELGTHFIRNAVNEPVRKNTIRVAKERQLLPPDIEPIGSRSGWEEHRKRLEWVRENPNDPIYRGQKVPAKTSSPLKKPQDKGGGKVTGASPSKAMGGLRENPSKGSSTEGGAQDTAAAEEDETGGPAEGLTNSAKSTLGNQDLAASSSCSQDSDVDDSGAAGVANGISTNCASDASRMSSNDSVPPPPPDDDPDAPEIPSAAGCACDDEDRDGPLRVSVEESRREKFQQERYEAVSEEGLAIVNQYLHEKDKRLWRPALMYYAAAKGAEMSFVELFEDLGQYVADGARRWAICARVKGGITDTSQHGSFCRDQVYFAGAIEVLRRRGEINFEYMHSGRVLIEDGIAPNPIHIVIENSRKEYTFPAHMDNKGTYLEMLNDLASCNLLTD</sequence>
<keyword evidence="4" id="KW-0482">Metalloprotease</keyword>
<feature type="compositionally biased region" description="Low complexity" evidence="5">
    <location>
        <begin position="508"/>
        <end position="526"/>
    </location>
</feature>
<evidence type="ECO:0000256" key="5">
    <source>
        <dbReference type="SAM" id="MobiDB-lite"/>
    </source>
</evidence>
<feature type="compositionally biased region" description="Low complexity" evidence="5">
    <location>
        <begin position="376"/>
        <end position="392"/>
    </location>
</feature>
<dbReference type="AlphaFoldDB" id="A0AAE0GZM9"/>
<reference evidence="6 7" key="1">
    <citation type="journal article" date="2015" name="Genome Biol. Evol.">
        <title>Comparative Genomics of a Bacterivorous Green Alga Reveals Evolutionary Causalities and Consequences of Phago-Mixotrophic Mode of Nutrition.</title>
        <authorList>
            <person name="Burns J.A."/>
            <person name="Paasch A."/>
            <person name="Narechania A."/>
            <person name="Kim E."/>
        </authorList>
    </citation>
    <scope>NUCLEOTIDE SEQUENCE [LARGE SCALE GENOMIC DNA]</scope>
    <source>
        <strain evidence="6 7">PLY_AMNH</strain>
    </source>
</reference>
<dbReference type="GO" id="GO:0008237">
    <property type="term" value="F:metallopeptidase activity"/>
    <property type="evidence" value="ECO:0007669"/>
    <property type="project" value="UniProtKB-KW"/>
</dbReference>
<accession>A0AAE0GZM9</accession>
<dbReference type="Proteomes" id="UP001190700">
    <property type="component" value="Unassembled WGS sequence"/>
</dbReference>
<gene>
    <name evidence="6" type="ORF">CYMTET_5206</name>
</gene>
<evidence type="ECO:0000256" key="1">
    <source>
        <dbReference type="ARBA" id="ARBA00001947"/>
    </source>
</evidence>
<feature type="region of interest" description="Disordered" evidence="5">
    <location>
        <begin position="52"/>
        <end position="84"/>
    </location>
</feature>
<feature type="region of interest" description="Disordered" evidence="5">
    <location>
        <begin position="376"/>
        <end position="552"/>
    </location>
</feature>
<feature type="compositionally biased region" description="Polar residues" evidence="5">
    <location>
        <begin position="257"/>
        <end position="272"/>
    </location>
</feature>
<dbReference type="PANTHER" id="PTHR31817:SF0">
    <property type="entry name" value="CHROMOSOME UNDETERMINED SCAFFOLD_67, WHOLE GENOME SHOTGUN SEQUENCE"/>
    <property type="match status" value="1"/>
</dbReference>
<name>A0AAE0GZM9_9CHLO</name>
<comment type="cofactor">
    <cofactor evidence="1">
        <name>Zn(2+)</name>
        <dbReference type="ChEBI" id="CHEBI:29105"/>
    </cofactor>
</comment>
<organism evidence="6 7">
    <name type="scientific">Cymbomonas tetramitiformis</name>
    <dbReference type="NCBI Taxonomy" id="36881"/>
    <lineage>
        <taxon>Eukaryota</taxon>
        <taxon>Viridiplantae</taxon>
        <taxon>Chlorophyta</taxon>
        <taxon>Pyramimonadophyceae</taxon>
        <taxon>Pyramimonadales</taxon>
        <taxon>Pyramimonadaceae</taxon>
        <taxon>Cymbomonas</taxon>
    </lineage>
</organism>
<feature type="compositionally biased region" description="Low complexity" evidence="5">
    <location>
        <begin position="422"/>
        <end position="450"/>
    </location>
</feature>
<dbReference type="PANTHER" id="PTHR31817">
    <property type="match status" value="1"/>
</dbReference>
<feature type="compositionally biased region" description="Low complexity" evidence="5">
    <location>
        <begin position="243"/>
        <end position="256"/>
    </location>
</feature>
<dbReference type="EMBL" id="LGRX02000932">
    <property type="protein sequence ID" value="KAK3287274.1"/>
    <property type="molecule type" value="Genomic_DNA"/>
</dbReference>
<dbReference type="GO" id="GO:0006508">
    <property type="term" value="P:proteolysis"/>
    <property type="evidence" value="ECO:0007669"/>
    <property type="project" value="UniProtKB-KW"/>
</dbReference>
<feature type="region of interest" description="Disordered" evidence="5">
    <location>
        <begin position="285"/>
        <end position="353"/>
    </location>
</feature>
<feature type="compositionally biased region" description="Polar residues" evidence="5">
    <location>
        <begin position="148"/>
        <end position="174"/>
    </location>
</feature>
<protein>
    <submittedName>
        <fullName evidence="6">Uncharacterized protein</fullName>
    </submittedName>
</protein>
<dbReference type="SMART" id="SM01154">
    <property type="entry name" value="DUF1704"/>
    <property type="match status" value="1"/>
</dbReference>
<feature type="compositionally biased region" description="Basic residues" evidence="5">
    <location>
        <begin position="327"/>
        <end position="339"/>
    </location>
</feature>
<evidence type="ECO:0000256" key="2">
    <source>
        <dbReference type="ARBA" id="ARBA00022670"/>
    </source>
</evidence>
<feature type="compositionally biased region" description="Polar residues" evidence="5">
    <location>
        <begin position="399"/>
        <end position="410"/>
    </location>
</feature>
<feature type="compositionally biased region" description="Low complexity" evidence="5">
    <location>
        <begin position="297"/>
        <end position="307"/>
    </location>
</feature>
<feature type="compositionally biased region" description="Polar residues" evidence="5">
    <location>
        <begin position="921"/>
        <end position="938"/>
    </location>
</feature>
<keyword evidence="3" id="KW-0378">Hydrolase</keyword>
<feature type="region of interest" description="Disordered" evidence="5">
    <location>
        <begin position="813"/>
        <end position="968"/>
    </location>
</feature>
<keyword evidence="7" id="KW-1185">Reference proteome</keyword>
<comment type="caution">
    <text evidence="6">The sequence shown here is derived from an EMBL/GenBank/DDBJ whole genome shotgun (WGS) entry which is preliminary data.</text>
</comment>
<evidence type="ECO:0000313" key="7">
    <source>
        <dbReference type="Proteomes" id="UP001190700"/>
    </source>
</evidence>
<feature type="region of interest" description="Disordered" evidence="5">
    <location>
        <begin position="118"/>
        <end position="272"/>
    </location>
</feature>
<evidence type="ECO:0000256" key="4">
    <source>
        <dbReference type="ARBA" id="ARBA00023049"/>
    </source>
</evidence>
<proteinExistence type="predicted"/>
<evidence type="ECO:0000256" key="3">
    <source>
        <dbReference type="ARBA" id="ARBA00022801"/>
    </source>
</evidence>
<keyword evidence="2" id="KW-0645">Protease</keyword>
<dbReference type="InterPro" id="IPR012548">
    <property type="entry name" value="MATCAP"/>
</dbReference>
<evidence type="ECO:0000313" key="6">
    <source>
        <dbReference type="EMBL" id="KAK3287274.1"/>
    </source>
</evidence>